<evidence type="ECO:0000313" key="6">
    <source>
        <dbReference type="EMBL" id="MYL63204.1"/>
    </source>
</evidence>
<proteinExistence type="predicted"/>
<dbReference type="Proteomes" id="UP000447833">
    <property type="component" value="Unassembled WGS sequence"/>
</dbReference>
<evidence type="ECO:0000256" key="1">
    <source>
        <dbReference type="ARBA" id="ARBA00004141"/>
    </source>
</evidence>
<protein>
    <recommendedName>
        <fullName evidence="8">DoxX family membrane protein</fullName>
    </recommendedName>
</protein>
<feature type="transmembrane region" description="Helical" evidence="5">
    <location>
        <begin position="74"/>
        <end position="93"/>
    </location>
</feature>
<feature type="transmembrane region" description="Helical" evidence="5">
    <location>
        <begin position="44"/>
        <end position="62"/>
    </location>
</feature>
<dbReference type="AlphaFoldDB" id="A0A845EXF8"/>
<accession>A0A845EXF8</accession>
<keyword evidence="2 5" id="KW-0812">Transmembrane</keyword>
<dbReference type="GO" id="GO:0016020">
    <property type="term" value="C:membrane"/>
    <property type="evidence" value="ECO:0007669"/>
    <property type="project" value="UniProtKB-SubCell"/>
</dbReference>
<evidence type="ECO:0000256" key="3">
    <source>
        <dbReference type="ARBA" id="ARBA00022989"/>
    </source>
</evidence>
<dbReference type="RefSeq" id="WP_160918860.1">
    <property type="nucleotide sequence ID" value="NZ_WMEY01000002.1"/>
</dbReference>
<keyword evidence="3 5" id="KW-1133">Transmembrane helix</keyword>
<dbReference type="Pfam" id="PF13564">
    <property type="entry name" value="DoxX_2"/>
    <property type="match status" value="1"/>
</dbReference>
<comment type="caution">
    <text evidence="6">The sequence shown here is derived from an EMBL/GenBank/DDBJ whole genome shotgun (WGS) entry which is preliminary data.</text>
</comment>
<dbReference type="PANTHER" id="PTHR36974:SF1">
    <property type="entry name" value="DOXX FAMILY MEMBRANE PROTEIN"/>
    <property type="match status" value="1"/>
</dbReference>
<name>A0A845EXF8_9BACL</name>
<comment type="subcellular location">
    <subcellularLocation>
        <location evidence="1">Membrane</location>
        <topology evidence="1">Multi-pass membrane protein</topology>
    </subcellularLocation>
</comment>
<evidence type="ECO:0008006" key="8">
    <source>
        <dbReference type="Google" id="ProtNLM"/>
    </source>
</evidence>
<evidence type="ECO:0000313" key="7">
    <source>
        <dbReference type="Proteomes" id="UP000447833"/>
    </source>
</evidence>
<reference evidence="6 7" key="1">
    <citation type="submission" date="2019-11" db="EMBL/GenBank/DDBJ databases">
        <title>Genome sequences of 17 halophilic strains isolated from different environments.</title>
        <authorList>
            <person name="Furrow R.E."/>
        </authorList>
    </citation>
    <scope>NUCLEOTIDE SEQUENCE [LARGE SCALE GENOMIC DNA]</scope>
    <source>
        <strain evidence="6 7">22506_14_FS</strain>
    </source>
</reference>
<dbReference type="EMBL" id="WMEY01000002">
    <property type="protein sequence ID" value="MYL63204.1"/>
    <property type="molecule type" value="Genomic_DNA"/>
</dbReference>
<evidence type="ECO:0000256" key="2">
    <source>
        <dbReference type="ARBA" id="ARBA00022692"/>
    </source>
</evidence>
<dbReference type="PANTHER" id="PTHR36974">
    <property type="entry name" value="MEMBRANE PROTEIN-RELATED"/>
    <property type="match status" value="1"/>
</dbReference>
<keyword evidence="4 5" id="KW-0472">Membrane</keyword>
<organism evidence="6 7">
    <name type="scientific">Guptibacillus hwajinpoensis</name>
    <dbReference type="NCBI Taxonomy" id="208199"/>
    <lineage>
        <taxon>Bacteria</taxon>
        <taxon>Bacillati</taxon>
        <taxon>Bacillota</taxon>
        <taxon>Bacilli</taxon>
        <taxon>Bacillales</taxon>
        <taxon>Guptibacillaceae</taxon>
        <taxon>Guptibacillus</taxon>
    </lineage>
</organism>
<evidence type="ECO:0000256" key="4">
    <source>
        <dbReference type="ARBA" id="ARBA00023136"/>
    </source>
</evidence>
<sequence>MIKTIRRIALVLFAFFFIFAGIAHFVQGEGFASMIPEWVPFRLGVIYITGILEIVLAVLLLIPSTRKQARFWTAVYLIVIFPANIYAAIAGIPAPGQEEANELLLWIRLLFQPLLIWWVLWAAKQKNDSAI</sequence>
<feature type="transmembrane region" description="Helical" evidence="5">
    <location>
        <begin position="105"/>
        <end position="123"/>
    </location>
</feature>
<evidence type="ECO:0000256" key="5">
    <source>
        <dbReference type="SAM" id="Phobius"/>
    </source>
</evidence>
<gene>
    <name evidence="6" type="ORF">GLW07_07525</name>
</gene>
<dbReference type="InterPro" id="IPR032808">
    <property type="entry name" value="DoxX"/>
</dbReference>